<dbReference type="Gene3D" id="3.40.50.300">
    <property type="entry name" value="P-loop containing nucleotide triphosphate hydrolases"/>
    <property type="match status" value="1"/>
</dbReference>
<name>A0A9D2BRB8_9BACT</name>
<evidence type="ECO:0000313" key="2">
    <source>
        <dbReference type="EMBL" id="HIX86773.1"/>
    </source>
</evidence>
<proteinExistence type="predicted"/>
<organism evidence="2 3">
    <name type="scientific">Candidatus Parabacteroides intestinigallinarum</name>
    <dbReference type="NCBI Taxonomy" id="2838722"/>
    <lineage>
        <taxon>Bacteria</taxon>
        <taxon>Pseudomonadati</taxon>
        <taxon>Bacteroidota</taxon>
        <taxon>Bacteroidia</taxon>
        <taxon>Bacteroidales</taxon>
        <taxon>Tannerellaceae</taxon>
        <taxon>Parabacteroides</taxon>
    </lineage>
</organism>
<dbReference type="InterPro" id="IPR011579">
    <property type="entry name" value="ATPase_dom"/>
</dbReference>
<dbReference type="EMBL" id="DXEN01000071">
    <property type="protein sequence ID" value="HIX86773.1"/>
    <property type="molecule type" value="Genomic_DNA"/>
</dbReference>
<reference evidence="2" key="2">
    <citation type="submission" date="2021-04" db="EMBL/GenBank/DDBJ databases">
        <authorList>
            <person name="Gilroy R."/>
        </authorList>
    </citation>
    <scope>NUCLEOTIDE SEQUENCE</scope>
    <source>
        <strain evidence="2">ChiHecec2B26-12326</strain>
    </source>
</reference>
<evidence type="ECO:0000259" key="1">
    <source>
        <dbReference type="Pfam" id="PF01637"/>
    </source>
</evidence>
<accession>A0A9D2BRB8</accession>
<dbReference type="AlphaFoldDB" id="A0A9D2BRB8"/>
<dbReference type="SUPFAM" id="SSF52540">
    <property type="entry name" value="P-loop containing nucleoside triphosphate hydrolases"/>
    <property type="match status" value="1"/>
</dbReference>
<gene>
    <name evidence="2" type="ORF">H9848_09245</name>
</gene>
<dbReference type="Pfam" id="PF01637">
    <property type="entry name" value="ATPase_2"/>
    <property type="match status" value="1"/>
</dbReference>
<evidence type="ECO:0000313" key="3">
    <source>
        <dbReference type="Proteomes" id="UP000823847"/>
    </source>
</evidence>
<dbReference type="Proteomes" id="UP000823847">
    <property type="component" value="Unassembled WGS sequence"/>
</dbReference>
<protein>
    <submittedName>
        <fullName evidence="2">ATPase</fullName>
    </submittedName>
</protein>
<dbReference type="GO" id="GO:0005524">
    <property type="term" value="F:ATP binding"/>
    <property type="evidence" value="ECO:0007669"/>
    <property type="project" value="InterPro"/>
</dbReference>
<reference evidence="2" key="1">
    <citation type="journal article" date="2021" name="PeerJ">
        <title>Extensive microbial diversity within the chicken gut microbiome revealed by metagenomics and culture.</title>
        <authorList>
            <person name="Gilroy R."/>
            <person name="Ravi A."/>
            <person name="Getino M."/>
            <person name="Pursley I."/>
            <person name="Horton D.L."/>
            <person name="Alikhan N.F."/>
            <person name="Baker D."/>
            <person name="Gharbi K."/>
            <person name="Hall N."/>
            <person name="Watson M."/>
            <person name="Adriaenssens E.M."/>
            <person name="Foster-Nyarko E."/>
            <person name="Jarju S."/>
            <person name="Secka A."/>
            <person name="Antonio M."/>
            <person name="Oren A."/>
            <person name="Chaudhuri R.R."/>
            <person name="La Ragione R."/>
            <person name="Hildebrand F."/>
            <person name="Pallen M.J."/>
        </authorList>
    </citation>
    <scope>NUCLEOTIDE SEQUENCE</scope>
    <source>
        <strain evidence="2">ChiHecec2B26-12326</strain>
    </source>
</reference>
<dbReference type="PANTHER" id="PTHR34301">
    <property type="entry name" value="DNA-BINDING PROTEIN-RELATED"/>
    <property type="match status" value="1"/>
</dbReference>
<dbReference type="PANTHER" id="PTHR34301:SF8">
    <property type="entry name" value="ATPASE DOMAIN-CONTAINING PROTEIN"/>
    <property type="match status" value="1"/>
</dbReference>
<feature type="domain" description="ATPase" evidence="1">
    <location>
        <begin position="19"/>
        <end position="262"/>
    </location>
</feature>
<sequence length="383" mass="44116">MARTTNPFIVTGRIAPEYFCDRVAESARLIKSITNGNNLVIISPRRMGKTGLIQFCYDHPQIRDEYYTFFLDILHTSSLREFTYLLGKEIYETLLPRSRKMTHLFIQTIKSISGKFGFDPVSNLPTFSIELGDIDRPEYTLEEIFQYLDHADKPCIVAIDEFQQIAKYPEKNIEALLRTHIQRQSNSHFIFAGSERHILQEMFSSAARPFYHSADILELKAIAPDIYQTFVVRLFERYGRAIDPADVDKVYTLFKGHTYYMQKTFNESFADTSEGETCALKIIRAAIDNMIASNDTIFREILSNIPERQKELLYAIAKEGEAERITSAEFIKRHKLTSASSVQSAAKKLLEKDLITEINKVFSLTDKLFALWINKMYGSPMTL</sequence>
<comment type="caution">
    <text evidence="2">The sequence shown here is derived from an EMBL/GenBank/DDBJ whole genome shotgun (WGS) entry which is preliminary data.</text>
</comment>
<dbReference type="InterPro" id="IPR027417">
    <property type="entry name" value="P-loop_NTPase"/>
</dbReference>